<organism evidence="1 2">
    <name type="scientific">Micrococcus endophyticus</name>
    <dbReference type="NCBI Taxonomy" id="455343"/>
    <lineage>
        <taxon>Bacteria</taxon>
        <taxon>Bacillati</taxon>
        <taxon>Actinomycetota</taxon>
        <taxon>Actinomycetes</taxon>
        <taxon>Micrococcales</taxon>
        <taxon>Micrococcaceae</taxon>
        <taxon>Micrococcus</taxon>
    </lineage>
</organism>
<dbReference type="Proteomes" id="UP000567246">
    <property type="component" value="Unassembled WGS sequence"/>
</dbReference>
<evidence type="ECO:0000313" key="1">
    <source>
        <dbReference type="EMBL" id="MBB5849416.1"/>
    </source>
</evidence>
<dbReference type="Gene3D" id="3.40.50.300">
    <property type="entry name" value="P-loop containing nucleotide triphosphate hydrolases"/>
    <property type="match status" value="1"/>
</dbReference>
<protein>
    <submittedName>
        <fullName evidence="1">Uncharacterized protein</fullName>
    </submittedName>
</protein>
<name>A0A4Y8ZP51_9MICC</name>
<keyword evidence="2" id="KW-1185">Reference proteome</keyword>
<dbReference type="SUPFAM" id="SSF52540">
    <property type="entry name" value="P-loop containing nucleoside triphosphate hydrolases"/>
    <property type="match status" value="1"/>
</dbReference>
<dbReference type="AlphaFoldDB" id="A0A4Y8ZP51"/>
<sequence>MDYLFPQSKWRQLGYRANLYSTDPIEVSDSGRALLVGREMELAKIHQHLVDGASVVALEGDYGVGKTSLAAVAAFEASKWRGHGGPLFLPAIHKLSLRPEDTRESFEKRAMRVVASTILRSAPVLMAEGRELPGSDAVNRWLNSPELVSRSGQVNVSILGNGGGAGYGESRSLNEGSGFDDSGLISLVDDWLTSLFPDRESGGVILFLENLEELQDSRTALNVMEPLRDPLFKRPGLRWMITGAEGMVRAAYASPKMTGVFLNPIEVSPLADEAAPQVIQAREAELREDADAVTPVTAEAFADLYNIIGKN</sequence>
<reference evidence="1 2" key="1">
    <citation type="submission" date="2020-08" db="EMBL/GenBank/DDBJ databases">
        <title>Sequencing the genomes of 1000 actinobacteria strains.</title>
        <authorList>
            <person name="Klenk H.-P."/>
        </authorList>
    </citation>
    <scope>NUCLEOTIDE SEQUENCE [LARGE SCALE GENOMIC DNA]</scope>
    <source>
        <strain evidence="1 2">DSM 17945</strain>
    </source>
</reference>
<accession>A0A4Y8ZP51</accession>
<dbReference type="RefSeq" id="WP_184172956.1">
    <property type="nucleotide sequence ID" value="NZ_BAABAG010000012.1"/>
</dbReference>
<evidence type="ECO:0000313" key="2">
    <source>
        <dbReference type="Proteomes" id="UP000567246"/>
    </source>
</evidence>
<comment type="caution">
    <text evidence="1">The sequence shown here is derived from an EMBL/GenBank/DDBJ whole genome shotgun (WGS) entry which is preliminary data.</text>
</comment>
<proteinExistence type="predicted"/>
<dbReference type="EMBL" id="JACHMW010000001">
    <property type="protein sequence ID" value="MBB5849416.1"/>
    <property type="molecule type" value="Genomic_DNA"/>
</dbReference>
<gene>
    <name evidence="1" type="ORF">HDA33_001980</name>
</gene>
<dbReference type="InterPro" id="IPR027417">
    <property type="entry name" value="P-loop_NTPase"/>
</dbReference>